<proteinExistence type="predicted"/>
<dbReference type="KEGG" id="uli:ETAA1_17970"/>
<protein>
    <submittedName>
        <fullName evidence="1">Uncharacterized protein</fullName>
    </submittedName>
</protein>
<name>A0A517XQU8_9BACT</name>
<organism evidence="1 2">
    <name type="scientific">Urbifossiella limnaea</name>
    <dbReference type="NCBI Taxonomy" id="2528023"/>
    <lineage>
        <taxon>Bacteria</taxon>
        <taxon>Pseudomonadati</taxon>
        <taxon>Planctomycetota</taxon>
        <taxon>Planctomycetia</taxon>
        <taxon>Gemmatales</taxon>
        <taxon>Gemmataceae</taxon>
        <taxon>Urbifossiella</taxon>
    </lineage>
</organism>
<reference evidence="1 2" key="1">
    <citation type="submission" date="2019-02" db="EMBL/GenBank/DDBJ databases">
        <title>Deep-cultivation of Planctomycetes and their phenomic and genomic characterization uncovers novel biology.</title>
        <authorList>
            <person name="Wiegand S."/>
            <person name="Jogler M."/>
            <person name="Boedeker C."/>
            <person name="Pinto D."/>
            <person name="Vollmers J."/>
            <person name="Rivas-Marin E."/>
            <person name="Kohn T."/>
            <person name="Peeters S.H."/>
            <person name="Heuer A."/>
            <person name="Rast P."/>
            <person name="Oberbeckmann S."/>
            <person name="Bunk B."/>
            <person name="Jeske O."/>
            <person name="Meyerdierks A."/>
            <person name="Storesund J.E."/>
            <person name="Kallscheuer N."/>
            <person name="Luecker S."/>
            <person name="Lage O.M."/>
            <person name="Pohl T."/>
            <person name="Merkel B.J."/>
            <person name="Hornburger P."/>
            <person name="Mueller R.-W."/>
            <person name="Bruemmer F."/>
            <person name="Labrenz M."/>
            <person name="Spormann A.M."/>
            <person name="Op den Camp H."/>
            <person name="Overmann J."/>
            <person name="Amann R."/>
            <person name="Jetten M.S.M."/>
            <person name="Mascher T."/>
            <person name="Medema M.H."/>
            <person name="Devos D.P."/>
            <person name="Kaster A.-K."/>
            <person name="Ovreas L."/>
            <person name="Rohde M."/>
            <person name="Galperin M.Y."/>
            <person name="Jogler C."/>
        </authorList>
    </citation>
    <scope>NUCLEOTIDE SEQUENCE [LARGE SCALE GENOMIC DNA]</scope>
    <source>
        <strain evidence="1 2">ETA_A1</strain>
    </source>
</reference>
<gene>
    <name evidence="1" type="ORF">ETAA1_17970</name>
</gene>
<dbReference type="EMBL" id="CP036273">
    <property type="protein sequence ID" value="QDU19859.1"/>
    <property type="molecule type" value="Genomic_DNA"/>
</dbReference>
<dbReference type="Proteomes" id="UP000319576">
    <property type="component" value="Chromosome"/>
</dbReference>
<dbReference type="AlphaFoldDB" id="A0A517XQU8"/>
<evidence type="ECO:0000313" key="2">
    <source>
        <dbReference type="Proteomes" id="UP000319576"/>
    </source>
</evidence>
<sequence>MRVAVPPELSAWIAARIASYPAEATEPYHHWEAAAVGEFAALPLIRHWFETFGLRADGEVVRWSTDGDAPYPGTQPVEGRCDWLSALVEGARRWPELAALLPARPPAAVACRCVGHPAFEPGKFLCPECCGLRWVAADAEPVAAADGRA</sequence>
<keyword evidence="2" id="KW-1185">Reference proteome</keyword>
<evidence type="ECO:0000313" key="1">
    <source>
        <dbReference type="EMBL" id="QDU19859.1"/>
    </source>
</evidence>
<accession>A0A517XQU8</accession>